<dbReference type="InterPro" id="IPR029044">
    <property type="entry name" value="Nucleotide-diphossugar_trans"/>
</dbReference>
<dbReference type="InterPro" id="IPR050834">
    <property type="entry name" value="Glycosyltransf_2"/>
</dbReference>
<dbReference type="RefSeq" id="WP_208472555.1">
    <property type="nucleotide sequence ID" value="NZ_JAGFNS010000037.1"/>
</dbReference>
<keyword evidence="6" id="KW-1185">Reference proteome</keyword>
<reference evidence="5 6" key="1">
    <citation type="submission" date="2021-03" db="EMBL/GenBank/DDBJ databases">
        <title>Actinoplanes flavus sp. nov., a novel actinomycete isolated from Coconut Palm rhizosphere soil.</title>
        <authorList>
            <person name="Luo X."/>
        </authorList>
    </citation>
    <scope>NUCLEOTIDE SEQUENCE [LARGE SCALE GENOMIC DNA]</scope>
    <source>
        <strain evidence="5 6">NEAU-H7</strain>
    </source>
</reference>
<comment type="similarity">
    <text evidence="1">Belongs to the glycosyltransferase 2 family.</text>
</comment>
<proteinExistence type="inferred from homology"/>
<evidence type="ECO:0000259" key="4">
    <source>
        <dbReference type="Pfam" id="PF00535"/>
    </source>
</evidence>
<dbReference type="SUPFAM" id="SSF53448">
    <property type="entry name" value="Nucleotide-diphospho-sugar transferases"/>
    <property type="match status" value="1"/>
</dbReference>
<dbReference type="Pfam" id="PF00535">
    <property type="entry name" value="Glycos_transf_2"/>
    <property type="match status" value="1"/>
</dbReference>
<keyword evidence="2" id="KW-0328">Glycosyltransferase</keyword>
<protein>
    <submittedName>
        <fullName evidence="5">Glycosyltransferase</fullName>
    </submittedName>
</protein>
<sequence length="367" mass="40542">MARRLRPVPLRSRPRVTVVIPCYNYGHFLAPCLESFIDSDGLDVDVIVVDDASPDGSAAVAREIAARDARVRVIAHETNKRHIATYNEGLAAAEGEYVMLLSADDLLAPGALTRSAALLQANPEVGMVYGFSRRFTTGTPPPARSTVTSWTVWDGPEWVAEVSRRVSNPIYTPEVLMRTSVMRELAGYDARLPHAADFLLWLRAGTRAAIGRVNGVDQAFYRIHGANMHVEQYAGAVLDIEQRHLTLQILFDEDGDRLPDSASLRERSLRALAREALLLACRPYDHGTPVGDQAGQLDQLARLAVEIWPEAKESKLSRRYQRHVARSRAGRGPVVTAPVSAFRDRVVEHLGWRRWRATGISAAVGSL</sequence>
<evidence type="ECO:0000256" key="1">
    <source>
        <dbReference type="ARBA" id="ARBA00006739"/>
    </source>
</evidence>
<dbReference type="PANTHER" id="PTHR43685:SF5">
    <property type="entry name" value="GLYCOSYLTRANSFERASE EPSE-RELATED"/>
    <property type="match status" value="1"/>
</dbReference>
<keyword evidence="3" id="KW-0808">Transferase</keyword>
<dbReference type="InterPro" id="IPR001173">
    <property type="entry name" value="Glyco_trans_2-like"/>
</dbReference>
<name>A0ABS3UXK7_9ACTN</name>
<accession>A0ABS3UXK7</accession>
<dbReference type="Proteomes" id="UP000679690">
    <property type="component" value="Unassembled WGS sequence"/>
</dbReference>
<organism evidence="5 6">
    <name type="scientific">Actinoplanes flavus</name>
    <dbReference type="NCBI Taxonomy" id="2820290"/>
    <lineage>
        <taxon>Bacteria</taxon>
        <taxon>Bacillati</taxon>
        <taxon>Actinomycetota</taxon>
        <taxon>Actinomycetes</taxon>
        <taxon>Micromonosporales</taxon>
        <taxon>Micromonosporaceae</taxon>
        <taxon>Actinoplanes</taxon>
    </lineage>
</organism>
<evidence type="ECO:0000256" key="3">
    <source>
        <dbReference type="ARBA" id="ARBA00022679"/>
    </source>
</evidence>
<gene>
    <name evidence="5" type="ORF">J5X75_37985</name>
</gene>
<evidence type="ECO:0000313" key="6">
    <source>
        <dbReference type="Proteomes" id="UP000679690"/>
    </source>
</evidence>
<feature type="domain" description="Glycosyltransferase 2-like" evidence="4">
    <location>
        <begin position="17"/>
        <end position="146"/>
    </location>
</feature>
<evidence type="ECO:0000256" key="2">
    <source>
        <dbReference type="ARBA" id="ARBA00022676"/>
    </source>
</evidence>
<dbReference type="PANTHER" id="PTHR43685">
    <property type="entry name" value="GLYCOSYLTRANSFERASE"/>
    <property type="match status" value="1"/>
</dbReference>
<dbReference type="EMBL" id="JAGFNS010000037">
    <property type="protein sequence ID" value="MBO3743304.1"/>
    <property type="molecule type" value="Genomic_DNA"/>
</dbReference>
<comment type="caution">
    <text evidence="5">The sequence shown here is derived from an EMBL/GenBank/DDBJ whole genome shotgun (WGS) entry which is preliminary data.</text>
</comment>
<dbReference type="Gene3D" id="3.90.550.10">
    <property type="entry name" value="Spore Coat Polysaccharide Biosynthesis Protein SpsA, Chain A"/>
    <property type="match status" value="1"/>
</dbReference>
<evidence type="ECO:0000313" key="5">
    <source>
        <dbReference type="EMBL" id="MBO3743304.1"/>
    </source>
</evidence>